<geneLocation type="plasmid" evidence="3">
    <name>parsfin10</name>
</geneLocation>
<gene>
    <name evidence="2" type="ORF">ArsFIN_53810</name>
</gene>
<reference evidence="2 3" key="1">
    <citation type="submission" date="2019-03" db="EMBL/GenBank/DDBJ databases">
        <title>Long-read sequencing reveals hyperdense prophage content in a complex bacterial symbiont genome.</title>
        <authorList>
            <person name="Frost C.L."/>
            <person name="Siozios S."/>
            <person name="Nadal-Jimenez P."/>
            <person name="Brockhurst M.A."/>
            <person name="King K.C."/>
            <person name="Darby A.C."/>
            <person name="Hurst G.D.D."/>
        </authorList>
    </citation>
    <scope>NUCLEOTIDE SEQUENCE [LARGE SCALE GENOMIC DNA]</scope>
    <source>
        <strain evidence="2 3">FIN</strain>
        <plasmid evidence="3">parsfin10</plasmid>
    </source>
</reference>
<keyword evidence="1" id="KW-0472">Membrane</keyword>
<evidence type="ECO:0000256" key="1">
    <source>
        <dbReference type="SAM" id="Phobius"/>
    </source>
</evidence>
<dbReference type="AlphaFoldDB" id="A0A4P7L6Z9"/>
<keyword evidence="1" id="KW-1133">Transmembrane helix</keyword>
<name>A0A4P7L6Z9_9GAMM</name>
<feature type="transmembrane region" description="Helical" evidence="1">
    <location>
        <begin position="44"/>
        <end position="64"/>
    </location>
</feature>
<dbReference type="Proteomes" id="UP000295134">
    <property type="component" value="Plasmid pArsFIN10"/>
</dbReference>
<evidence type="ECO:0000313" key="3">
    <source>
        <dbReference type="Proteomes" id="UP000295134"/>
    </source>
</evidence>
<dbReference type="EMBL" id="CP038622">
    <property type="protein sequence ID" value="QBY46770.1"/>
    <property type="molecule type" value="Genomic_DNA"/>
</dbReference>
<sequence>MYIPRPAKLLFTIDDGWNKFLENTAIALVRGRVYLWSACLPAALVPWVSGAIVALRLIVLTAVFSAKAVSQKPAVHVALKPPSSG</sequence>
<proteinExistence type="predicted"/>
<keyword evidence="1" id="KW-0812">Transmembrane</keyword>
<protein>
    <submittedName>
        <fullName evidence="2">Uncharacterized protein</fullName>
    </submittedName>
</protein>
<dbReference type="KEGG" id="ans:ArsFIN_53810"/>
<evidence type="ECO:0000313" key="2">
    <source>
        <dbReference type="EMBL" id="QBY46770.1"/>
    </source>
</evidence>
<accession>A0A4P7L6Z9</accession>
<organism evidence="2 3">
    <name type="scientific">Arsenophonus nasoniae</name>
    <name type="common">son-killer infecting Nasonia vitripennis</name>
    <dbReference type="NCBI Taxonomy" id="638"/>
    <lineage>
        <taxon>Bacteria</taxon>
        <taxon>Pseudomonadati</taxon>
        <taxon>Pseudomonadota</taxon>
        <taxon>Gammaproteobacteria</taxon>
        <taxon>Enterobacterales</taxon>
        <taxon>Morganellaceae</taxon>
        <taxon>Arsenophonus</taxon>
    </lineage>
</organism>
<keyword evidence="2" id="KW-0614">Plasmid</keyword>